<dbReference type="GO" id="GO:0003755">
    <property type="term" value="F:peptidyl-prolyl cis-trans isomerase activity"/>
    <property type="evidence" value="ECO:0007669"/>
    <property type="project" value="InterPro"/>
</dbReference>
<keyword evidence="6" id="KW-1015">Disulfide bond</keyword>
<dbReference type="GO" id="GO:0006457">
    <property type="term" value="P:protein folding"/>
    <property type="evidence" value="ECO:0007669"/>
    <property type="project" value="TreeGrafter"/>
</dbReference>
<dbReference type="PROSITE" id="PS50072">
    <property type="entry name" value="CSA_PPIASE_2"/>
    <property type="match status" value="1"/>
</dbReference>
<dbReference type="GO" id="GO:0016018">
    <property type="term" value="F:cyclosporin A binding"/>
    <property type="evidence" value="ECO:0007669"/>
    <property type="project" value="TreeGrafter"/>
</dbReference>
<evidence type="ECO:0000256" key="1">
    <source>
        <dbReference type="ARBA" id="ARBA00004613"/>
    </source>
</evidence>
<evidence type="ECO:0000256" key="3">
    <source>
        <dbReference type="ARBA" id="ARBA00022525"/>
    </source>
</evidence>
<dbReference type="AlphaFoldDB" id="A0A8T2AUV4"/>
<keyword evidence="4" id="KW-0372">Hormone</keyword>
<dbReference type="InterPro" id="IPR002130">
    <property type="entry name" value="Cyclophilin-type_PPIase_dom"/>
</dbReference>
<reference evidence="8 9" key="1">
    <citation type="submission" date="2020-12" db="EMBL/GenBank/DDBJ databases">
        <title>Concerted genomic and epigenomic changes stabilize Arabidopsis allopolyploids.</title>
        <authorList>
            <person name="Chen Z."/>
        </authorList>
    </citation>
    <scope>NUCLEOTIDE SEQUENCE [LARGE SCALE GENOMIC DNA]</scope>
    <source>
        <strain evidence="8">Allo738</strain>
        <tissue evidence="8">Leaf</tissue>
    </source>
</reference>
<keyword evidence="5" id="KW-0732">Signal</keyword>
<dbReference type="Pfam" id="PF05498">
    <property type="entry name" value="RALF"/>
    <property type="match status" value="1"/>
</dbReference>
<name>A0A8T2AUV4_9BRAS</name>
<proteinExistence type="inferred from homology"/>
<comment type="similarity">
    <text evidence="2">Belongs to the plant rapid alkalinization factor (RALF) family.</text>
</comment>
<dbReference type="EMBL" id="JAEFBK010000008">
    <property type="protein sequence ID" value="KAG7578450.1"/>
    <property type="molecule type" value="Genomic_DNA"/>
</dbReference>
<dbReference type="GO" id="GO:0005179">
    <property type="term" value="F:hormone activity"/>
    <property type="evidence" value="ECO:0007669"/>
    <property type="project" value="UniProtKB-KW"/>
</dbReference>
<dbReference type="GO" id="GO:0005886">
    <property type="term" value="C:plasma membrane"/>
    <property type="evidence" value="ECO:0007669"/>
    <property type="project" value="TreeGrafter"/>
</dbReference>
<dbReference type="GO" id="GO:0005829">
    <property type="term" value="C:cytosol"/>
    <property type="evidence" value="ECO:0007669"/>
    <property type="project" value="TreeGrafter"/>
</dbReference>
<keyword evidence="9" id="KW-1185">Reference proteome</keyword>
<evidence type="ECO:0000313" key="9">
    <source>
        <dbReference type="Proteomes" id="UP000694240"/>
    </source>
</evidence>
<comment type="subcellular location">
    <subcellularLocation>
        <location evidence="1">Secreted</location>
    </subcellularLocation>
</comment>
<evidence type="ECO:0000259" key="7">
    <source>
        <dbReference type="PROSITE" id="PS50072"/>
    </source>
</evidence>
<dbReference type="PANTHER" id="PTHR11071">
    <property type="entry name" value="PEPTIDYL-PROLYL CIS-TRANS ISOMERASE"/>
    <property type="match status" value="1"/>
</dbReference>
<sequence>MANPKVFFDMTVDGKPVDRIVMELFADTTPRTAENFRALCTGEKGIGKSGKPLHYKGSCIHHVSPNFMLCGGDIIVGDGSRGESIYGGTFEDENYIKQHTGPVLKCLGLDDVHVVFGQVVEGLDVLKSIMEEVQTYNGKPSKTVLNSIKLKPTGLTPKTSTWSCRKHRDNNLTKFSHTDMSRSLALVYLSLLFLQTHLSISVTVPIPSVNGEIDAMLTRNGVIGEEEGEEMMPSETSRRVMMMRKRYISYETLRRDMVPCQKPGASYYACRSGQANAYNRGCSVITRCARDTNDIKT</sequence>
<organism evidence="8 9">
    <name type="scientific">Arabidopsis thaliana x Arabidopsis arenosa</name>
    <dbReference type="NCBI Taxonomy" id="1240361"/>
    <lineage>
        <taxon>Eukaryota</taxon>
        <taxon>Viridiplantae</taxon>
        <taxon>Streptophyta</taxon>
        <taxon>Embryophyta</taxon>
        <taxon>Tracheophyta</taxon>
        <taxon>Spermatophyta</taxon>
        <taxon>Magnoliopsida</taxon>
        <taxon>eudicotyledons</taxon>
        <taxon>Gunneridae</taxon>
        <taxon>Pentapetalae</taxon>
        <taxon>rosids</taxon>
        <taxon>malvids</taxon>
        <taxon>Brassicales</taxon>
        <taxon>Brassicaceae</taxon>
        <taxon>Camelineae</taxon>
        <taxon>Arabidopsis</taxon>
    </lineage>
</organism>
<gene>
    <name evidence="8" type="ORF">ISN45_Aa03g026320</name>
</gene>
<comment type="caution">
    <text evidence="8">The sequence shown here is derived from an EMBL/GenBank/DDBJ whole genome shotgun (WGS) entry which is preliminary data.</text>
</comment>
<dbReference type="GO" id="GO:0005576">
    <property type="term" value="C:extracellular region"/>
    <property type="evidence" value="ECO:0007669"/>
    <property type="project" value="UniProtKB-SubCell"/>
</dbReference>
<dbReference type="PANTHER" id="PTHR11071:SF561">
    <property type="entry name" value="PEPTIDYL-PROLYL CIS-TRANS ISOMERASE D-RELATED"/>
    <property type="match status" value="1"/>
</dbReference>
<protein>
    <submittedName>
        <fullName evidence="8">Cyclophilin-type peptidyl-prolyl cis-trans isomerase domain</fullName>
    </submittedName>
</protein>
<evidence type="ECO:0000256" key="4">
    <source>
        <dbReference type="ARBA" id="ARBA00022702"/>
    </source>
</evidence>
<dbReference type="Pfam" id="PF00160">
    <property type="entry name" value="Pro_isomerase"/>
    <property type="match status" value="2"/>
</dbReference>
<evidence type="ECO:0000256" key="2">
    <source>
        <dbReference type="ARBA" id="ARBA00009178"/>
    </source>
</evidence>
<dbReference type="GO" id="GO:0040008">
    <property type="term" value="P:regulation of growth"/>
    <property type="evidence" value="ECO:0007669"/>
    <property type="project" value="UniProtKB-ARBA"/>
</dbReference>
<dbReference type="InterPro" id="IPR008801">
    <property type="entry name" value="RALF"/>
</dbReference>
<evidence type="ECO:0000256" key="6">
    <source>
        <dbReference type="ARBA" id="ARBA00023157"/>
    </source>
</evidence>
<feature type="domain" description="PPIase cyclophilin-type" evidence="7">
    <location>
        <begin position="7"/>
        <end position="145"/>
    </location>
</feature>
<keyword evidence="8" id="KW-0413">Isomerase</keyword>
<evidence type="ECO:0000256" key="5">
    <source>
        <dbReference type="ARBA" id="ARBA00022729"/>
    </source>
</evidence>
<evidence type="ECO:0000313" key="8">
    <source>
        <dbReference type="EMBL" id="KAG7578450.1"/>
    </source>
</evidence>
<keyword evidence="3" id="KW-0964">Secreted</keyword>
<accession>A0A8T2AUV4</accession>
<dbReference type="Proteomes" id="UP000694240">
    <property type="component" value="Chromosome 8"/>
</dbReference>